<accession>A0A1J1IJA8</accession>
<dbReference type="AlphaFoldDB" id="A0A1J1IJA8"/>
<keyword evidence="1" id="KW-0472">Membrane</keyword>
<reference evidence="2 3" key="1">
    <citation type="submission" date="2015-04" db="EMBL/GenBank/DDBJ databases">
        <authorList>
            <person name="Syromyatnikov M.Y."/>
            <person name="Popov V.N."/>
        </authorList>
    </citation>
    <scope>NUCLEOTIDE SEQUENCE [LARGE SCALE GENOMIC DNA]</scope>
</reference>
<organism evidence="2 3">
    <name type="scientific">Clunio marinus</name>
    <dbReference type="NCBI Taxonomy" id="568069"/>
    <lineage>
        <taxon>Eukaryota</taxon>
        <taxon>Metazoa</taxon>
        <taxon>Ecdysozoa</taxon>
        <taxon>Arthropoda</taxon>
        <taxon>Hexapoda</taxon>
        <taxon>Insecta</taxon>
        <taxon>Pterygota</taxon>
        <taxon>Neoptera</taxon>
        <taxon>Endopterygota</taxon>
        <taxon>Diptera</taxon>
        <taxon>Nematocera</taxon>
        <taxon>Chironomoidea</taxon>
        <taxon>Chironomidae</taxon>
        <taxon>Clunio</taxon>
    </lineage>
</organism>
<evidence type="ECO:0000313" key="3">
    <source>
        <dbReference type="Proteomes" id="UP000183832"/>
    </source>
</evidence>
<keyword evidence="1" id="KW-1133">Transmembrane helix</keyword>
<feature type="transmembrane region" description="Helical" evidence="1">
    <location>
        <begin position="53"/>
        <end position="71"/>
    </location>
</feature>
<sequence length="98" mass="11112">METGEGEAKYVKIRQNEFSNLNTLLDWNEKKNERVGGWGAVIKSSEKIINRGCIVLLLAILKSFGVMAAIFDDIFEGLFSKSQNGFSWLFVRCRPHSL</sequence>
<evidence type="ECO:0000256" key="1">
    <source>
        <dbReference type="SAM" id="Phobius"/>
    </source>
</evidence>
<proteinExistence type="predicted"/>
<dbReference type="EMBL" id="CVRI01000054">
    <property type="protein sequence ID" value="CRL00325.1"/>
    <property type="molecule type" value="Genomic_DNA"/>
</dbReference>
<name>A0A1J1IJA8_9DIPT</name>
<evidence type="ECO:0000313" key="2">
    <source>
        <dbReference type="EMBL" id="CRL00325.1"/>
    </source>
</evidence>
<dbReference type="Proteomes" id="UP000183832">
    <property type="component" value="Unassembled WGS sequence"/>
</dbReference>
<keyword evidence="1" id="KW-0812">Transmembrane</keyword>
<keyword evidence="3" id="KW-1185">Reference proteome</keyword>
<gene>
    <name evidence="2" type="ORF">CLUMA_CG013598</name>
</gene>
<protein>
    <submittedName>
        <fullName evidence="2">CLUMA_CG013598, isoform A</fullName>
    </submittedName>
</protein>